<dbReference type="InterPro" id="IPR027417">
    <property type="entry name" value="P-loop_NTPase"/>
</dbReference>
<evidence type="ECO:0000313" key="6">
    <source>
        <dbReference type="Proteomes" id="UP000035159"/>
    </source>
</evidence>
<proteinExistence type="predicted"/>
<dbReference type="InterPro" id="IPR003593">
    <property type="entry name" value="AAA+_ATPase"/>
</dbReference>
<dbReference type="InterPro" id="IPR017871">
    <property type="entry name" value="ABC_transporter-like_CS"/>
</dbReference>
<evidence type="ECO:0000313" key="5">
    <source>
        <dbReference type="EMBL" id="AKI97380.1"/>
    </source>
</evidence>
<dbReference type="GO" id="GO:0043190">
    <property type="term" value="C:ATP-binding cassette (ABC) transporter complex"/>
    <property type="evidence" value="ECO:0007669"/>
    <property type="project" value="TreeGrafter"/>
</dbReference>
<dbReference type="AlphaFoldDB" id="A0A0G2Z703"/>
<dbReference type="GO" id="GO:0042626">
    <property type="term" value="F:ATPase-coupled transmembrane transporter activity"/>
    <property type="evidence" value="ECO:0007669"/>
    <property type="project" value="TreeGrafter"/>
</dbReference>
<feature type="domain" description="ABC transporter" evidence="4">
    <location>
        <begin position="2"/>
        <end position="232"/>
    </location>
</feature>
<protein>
    <submittedName>
        <fullName evidence="5">ABC transporter ATP-binding protein</fullName>
    </submittedName>
</protein>
<dbReference type="InterPro" id="IPR050095">
    <property type="entry name" value="ECF_ABC_transporter_ATP-bd"/>
</dbReference>
<evidence type="ECO:0000256" key="3">
    <source>
        <dbReference type="ARBA" id="ARBA00022840"/>
    </source>
</evidence>
<organism evidence="5 6">
    <name type="scientific">Kosmotoga pacifica</name>
    <dbReference type="NCBI Taxonomy" id="1330330"/>
    <lineage>
        <taxon>Bacteria</taxon>
        <taxon>Thermotogati</taxon>
        <taxon>Thermotogota</taxon>
        <taxon>Thermotogae</taxon>
        <taxon>Kosmotogales</taxon>
        <taxon>Kosmotogaceae</taxon>
        <taxon>Kosmotoga</taxon>
    </lineage>
</organism>
<keyword evidence="1" id="KW-0813">Transport</keyword>
<reference evidence="5 6" key="1">
    <citation type="submission" date="2015-04" db="EMBL/GenBank/DDBJ databases">
        <title>Complete Genome Sequence of Kosmotoga pacifica SLHLJ1.</title>
        <authorList>
            <person name="Jiang L.J."/>
            <person name="Shao Z.Z."/>
            <person name="Jebbar M."/>
        </authorList>
    </citation>
    <scope>NUCLEOTIDE SEQUENCE [LARGE SCALE GENOMIC DNA]</scope>
    <source>
        <strain evidence="5 6">SLHLJ1</strain>
    </source>
</reference>
<keyword evidence="6" id="KW-1185">Reference proteome</keyword>
<dbReference type="Pfam" id="PF00005">
    <property type="entry name" value="ABC_tran"/>
    <property type="match status" value="1"/>
</dbReference>
<dbReference type="EMBL" id="CP011232">
    <property type="protein sequence ID" value="AKI97380.1"/>
    <property type="molecule type" value="Genomic_DNA"/>
</dbReference>
<evidence type="ECO:0000256" key="1">
    <source>
        <dbReference type="ARBA" id="ARBA00022448"/>
    </source>
</evidence>
<name>A0A0G2Z703_9BACT</name>
<dbReference type="OrthoDB" id="9806149at2"/>
<dbReference type="STRING" id="1330330.IX53_05600"/>
<keyword evidence="2" id="KW-0547">Nucleotide-binding</keyword>
<gene>
    <name evidence="5" type="ORF">IX53_05600</name>
</gene>
<dbReference type="PROSITE" id="PS50893">
    <property type="entry name" value="ABC_TRANSPORTER_2"/>
    <property type="match status" value="1"/>
</dbReference>
<accession>A0A0G2Z703</accession>
<dbReference type="SMART" id="SM00382">
    <property type="entry name" value="AAA"/>
    <property type="match status" value="1"/>
</dbReference>
<dbReference type="RefSeq" id="WP_047754514.1">
    <property type="nucleotide sequence ID" value="NZ_CAJUHA010000015.1"/>
</dbReference>
<dbReference type="PROSITE" id="PS00211">
    <property type="entry name" value="ABC_TRANSPORTER_1"/>
    <property type="match status" value="1"/>
</dbReference>
<dbReference type="InterPro" id="IPR003439">
    <property type="entry name" value="ABC_transporter-like_ATP-bd"/>
</dbReference>
<dbReference type="KEGG" id="kpf:IX53_05600"/>
<keyword evidence="3 5" id="KW-0067">ATP-binding</keyword>
<dbReference type="PANTHER" id="PTHR43553">
    <property type="entry name" value="HEAVY METAL TRANSPORTER"/>
    <property type="match status" value="1"/>
</dbReference>
<sequence>MLVLKNVRYKKNGRAILRDMTVQFEDGKVYAMLGNNGVGKSTLASIIMGLEAYREHEGELYLDSISLKDLGVYERAKLGITLALQEPVRFDGITVREYLNLGGKQRLSRDEIVEALKLVGLSEAYLDRYVDATLSGGERKRVELASIVLLKPRVVVLDEPDSGIDIMSNEMIKAVVEKLKSNGSTVIVITHREEIAMMADEAYLMCGGRLLASGTPQEIVTFYKKLCDNCNHVNSPEDNEGRDGESR</sequence>
<dbReference type="SUPFAM" id="SSF52540">
    <property type="entry name" value="P-loop containing nucleoside triphosphate hydrolases"/>
    <property type="match status" value="1"/>
</dbReference>
<dbReference type="Proteomes" id="UP000035159">
    <property type="component" value="Chromosome"/>
</dbReference>
<dbReference type="PATRIC" id="fig|1330330.3.peg.1129"/>
<evidence type="ECO:0000256" key="2">
    <source>
        <dbReference type="ARBA" id="ARBA00022741"/>
    </source>
</evidence>
<evidence type="ECO:0000259" key="4">
    <source>
        <dbReference type="PROSITE" id="PS50893"/>
    </source>
</evidence>
<dbReference type="Gene3D" id="3.40.50.300">
    <property type="entry name" value="P-loop containing nucleotide triphosphate hydrolases"/>
    <property type="match status" value="1"/>
</dbReference>
<dbReference type="GO" id="GO:0016887">
    <property type="term" value="F:ATP hydrolysis activity"/>
    <property type="evidence" value="ECO:0007669"/>
    <property type="project" value="InterPro"/>
</dbReference>
<dbReference type="GO" id="GO:0005524">
    <property type="term" value="F:ATP binding"/>
    <property type="evidence" value="ECO:0007669"/>
    <property type="project" value="UniProtKB-KW"/>
</dbReference>